<keyword evidence="4" id="KW-1185">Reference proteome</keyword>
<evidence type="ECO:0000313" key="4">
    <source>
        <dbReference type="Proteomes" id="UP001072034"/>
    </source>
</evidence>
<feature type="domain" description="BFD-like [2Fe-2S]-binding" evidence="2">
    <location>
        <begin position="403"/>
        <end position="457"/>
    </location>
</feature>
<dbReference type="Pfam" id="PF04324">
    <property type="entry name" value="Fer2_BFD"/>
    <property type="match status" value="1"/>
</dbReference>
<comment type="caution">
    <text evidence="3">The sequence shown here is derived from an EMBL/GenBank/DDBJ whole genome shotgun (WGS) entry which is preliminary data.</text>
</comment>
<dbReference type="Gene3D" id="1.10.10.1100">
    <property type="entry name" value="BFD-like [2Fe-2S]-binding domain"/>
    <property type="match status" value="1"/>
</dbReference>
<evidence type="ECO:0000259" key="1">
    <source>
        <dbReference type="Pfam" id="PF01266"/>
    </source>
</evidence>
<dbReference type="Proteomes" id="UP001072034">
    <property type="component" value="Unassembled WGS sequence"/>
</dbReference>
<accession>A0ABT4IC87</accession>
<evidence type="ECO:0000313" key="3">
    <source>
        <dbReference type="EMBL" id="MCZ0859359.1"/>
    </source>
</evidence>
<dbReference type="InterPro" id="IPR036188">
    <property type="entry name" value="FAD/NAD-bd_sf"/>
</dbReference>
<proteinExistence type="predicted"/>
<evidence type="ECO:0000259" key="2">
    <source>
        <dbReference type="Pfam" id="PF04324"/>
    </source>
</evidence>
<organism evidence="3 4">
    <name type="scientific">Actinomyces israelii</name>
    <dbReference type="NCBI Taxonomy" id="1659"/>
    <lineage>
        <taxon>Bacteria</taxon>
        <taxon>Bacillati</taxon>
        <taxon>Actinomycetota</taxon>
        <taxon>Actinomycetes</taxon>
        <taxon>Actinomycetales</taxon>
        <taxon>Actinomycetaceae</taxon>
        <taxon>Actinomyces</taxon>
    </lineage>
</organism>
<dbReference type="SUPFAM" id="SSF51905">
    <property type="entry name" value="FAD/NAD(P)-binding domain"/>
    <property type="match status" value="1"/>
</dbReference>
<dbReference type="Gene3D" id="3.50.50.60">
    <property type="entry name" value="FAD/NAD(P)-binding domain"/>
    <property type="match status" value="1"/>
</dbReference>
<protein>
    <submittedName>
        <fullName evidence="3">NAD(P)/FAD-dependent oxidoreductase</fullName>
    </submittedName>
</protein>
<dbReference type="InterPro" id="IPR007419">
    <property type="entry name" value="BFD-like_2Fe2S-bd_dom"/>
</dbReference>
<dbReference type="InterPro" id="IPR006076">
    <property type="entry name" value="FAD-dep_OxRdtase"/>
</dbReference>
<dbReference type="InterPro" id="IPR052745">
    <property type="entry name" value="G3P_Oxidase/Oxidoreductase"/>
</dbReference>
<feature type="domain" description="FAD dependent oxidoreductase" evidence="1">
    <location>
        <begin position="6"/>
        <end position="355"/>
    </location>
</feature>
<dbReference type="CDD" id="cd19946">
    <property type="entry name" value="GlpA-like_Fer2_BFD-like"/>
    <property type="match status" value="1"/>
</dbReference>
<name>A0ABT4IC87_9ACTO</name>
<reference evidence="3" key="1">
    <citation type="submission" date="2022-10" db="EMBL/GenBank/DDBJ databases">
        <title>Genome sequence of Actinomyces israelii ATCC 10048.</title>
        <authorList>
            <person name="Watt R.M."/>
            <person name="Tong W.M."/>
        </authorList>
    </citation>
    <scope>NUCLEOTIDE SEQUENCE</scope>
    <source>
        <strain evidence="3">ATCC 10048</strain>
    </source>
</reference>
<gene>
    <name evidence="3" type="ORF">OHJ16_15080</name>
</gene>
<dbReference type="PANTHER" id="PTHR42720">
    <property type="entry name" value="GLYCEROL-3-PHOSPHATE DEHYDROGENASE"/>
    <property type="match status" value="1"/>
</dbReference>
<dbReference type="Gene3D" id="3.30.9.10">
    <property type="entry name" value="D-Amino Acid Oxidase, subunit A, domain 2"/>
    <property type="match status" value="1"/>
</dbReference>
<dbReference type="InterPro" id="IPR041854">
    <property type="entry name" value="BFD-like_2Fe2S-bd_dom_sf"/>
</dbReference>
<dbReference type="SUPFAM" id="SSF54373">
    <property type="entry name" value="FAD-linked reductases, C-terminal domain"/>
    <property type="match status" value="1"/>
</dbReference>
<dbReference type="RefSeq" id="WP_268918580.1">
    <property type="nucleotide sequence ID" value="NZ_JAPTMY010000049.1"/>
</dbReference>
<dbReference type="EMBL" id="JAPTMY010000049">
    <property type="protein sequence ID" value="MCZ0859359.1"/>
    <property type="molecule type" value="Genomic_DNA"/>
</dbReference>
<dbReference type="PANTHER" id="PTHR42720:SF1">
    <property type="entry name" value="GLYCEROL 3-PHOSPHATE OXIDASE"/>
    <property type="match status" value="1"/>
</dbReference>
<dbReference type="Pfam" id="PF01266">
    <property type="entry name" value="DAO"/>
    <property type="match status" value="1"/>
</dbReference>
<sequence length="470" mass="50480">MMRTYDIAVIGAGVVGTAIARRLAATRCSVAILDARDDITEGTSKANTAILHTGYDAKPGTLEGRLVARGYRLTWQYCRQAGIGVRRTGAVLVAWDEEQAASLPALQAKAVQNGYEKTRIITPEQVYAELPHLGPGVTGGLTVPDESIIDAWSVPLGFATDAVNRGAALLREHRVEGIEVGADVTRIRTSAGALKARWVVNAAGLGSDAIDAMYGYDRLRVNPRRGELLVFDKLASGLAPKIVLAAPSKVGKGVLISPTIFGNVMLGPTAEDMEDKTDTATTEAGFAFLLEKGERIVPELLDEEVTASYAGLRAANNQSDYLIEVDRPQRYVIASAIRSTGLTSAIAVAEHIAELMDAANSGLDMTERADLPPVARMAPLGEHQLRPYRDGERIAADPEYGTMVCFCERVTRGEIRDAMSSTIPPCSLSGLRRRTRAMNGRCQGFFCGAEVQRLFDEYASATGPKEEINA</sequence>